<gene>
    <name evidence="4" type="ORF">PPROV_000153100</name>
</gene>
<dbReference type="InterPro" id="IPR036779">
    <property type="entry name" value="LysM_dom_sf"/>
</dbReference>
<feature type="compositionally biased region" description="Low complexity" evidence="1">
    <location>
        <begin position="77"/>
        <end position="89"/>
    </location>
</feature>
<keyword evidence="2" id="KW-0472">Membrane</keyword>
<feature type="region of interest" description="Disordered" evidence="1">
    <location>
        <begin position="1"/>
        <end position="40"/>
    </location>
</feature>
<evidence type="ECO:0000313" key="5">
    <source>
        <dbReference type="Proteomes" id="UP000660262"/>
    </source>
</evidence>
<proteinExistence type="predicted"/>
<reference evidence="4" key="1">
    <citation type="submission" date="2020-10" db="EMBL/GenBank/DDBJ databases">
        <title>Unveiling of a novel bifunctional photoreceptor, Dualchrome1, isolated from a cosmopolitan green alga.</title>
        <authorList>
            <person name="Suzuki S."/>
            <person name="Kawachi M."/>
        </authorList>
    </citation>
    <scope>NUCLEOTIDE SEQUENCE</scope>
    <source>
        <strain evidence="4">NIES 2893</strain>
    </source>
</reference>
<keyword evidence="2" id="KW-1133">Transmembrane helix</keyword>
<evidence type="ECO:0000313" key="4">
    <source>
        <dbReference type="EMBL" id="GHP02776.1"/>
    </source>
</evidence>
<evidence type="ECO:0000259" key="3">
    <source>
        <dbReference type="PROSITE" id="PS51782"/>
    </source>
</evidence>
<dbReference type="PROSITE" id="PS51782">
    <property type="entry name" value="LYSM"/>
    <property type="match status" value="1"/>
</dbReference>
<accession>A0A830H6D2</accession>
<feature type="compositionally biased region" description="Polar residues" evidence="1">
    <location>
        <begin position="1"/>
        <end position="11"/>
    </location>
</feature>
<comment type="caution">
    <text evidence="4">The sequence shown here is derived from an EMBL/GenBank/DDBJ whole genome shotgun (WGS) entry which is preliminary data.</text>
</comment>
<dbReference type="CDD" id="cd00118">
    <property type="entry name" value="LysM"/>
    <property type="match status" value="1"/>
</dbReference>
<keyword evidence="5" id="KW-1185">Reference proteome</keyword>
<evidence type="ECO:0000256" key="2">
    <source>
        <dbReference type="SAM" id="Phobius"/>
    </source>
</evidence>
<dbReference type="Gene3D" id="3.10.350.10">
    <property type="entry name" value="LysM domain"/>
    <property type="match status" value="1"/>
</dbReference>
<feature type="transmembrane region" description="Helical" evidence="2">
    <location>
        <begin position="139"/>
        <end position="157"/>
    </location>
</feature>
<dbReference type="InterPro" id="IPR018392">
    <property type="entry name" value="LysM"/>
</dbReference>
<feature type="domain" description="LysM" evidence="3">
    <location>
        <begin position="174"/>
        <end position="226"/>
    </location>
</feature>
<organism evidence="4 5">
    <name type="scientific">Pycnococcus provasolii</name>
    <dbReference type="NCBI Taxonomy" id="41880"/>
    <lineage>
        <taxon>Eukaryota</taxon>
        <taxon>Viridiplantae</taxon>
        <taxon>Chlorophyta</taxon>
        <taxon>Pseudoscourfieldiophyceae</taxon>
        <taxon>Pseudoscourfieldiales</taxon>
        <taxon>Pycnococcaceae</taxon>
        <taxon>Pycnococcus</taxon>
    </lineage>
</organism>
<keyword evidence="2" id="KW-0812">Transmembrane</keyword>
<dbReference type="AlphaFoldDB" id="A0A830H6D2"/>
<protein>
    <recommendedName>
        <fullName evidence="3">LysM domain-containing protein</fullName>
    </recommendedName>
</protein>
<dbReference type="Proteomes" id="UP000660262">
    <property type="component" value="Unassembled WGS sequence"/>
</dbReference>
<name>A0A830H6D2_9CHLO</name>
<evidence type="ECO:0000256" key="1">
    <source>
        <dbReference type="SAM" id="MobiDB-lite"/>
    </source>
</evidence>
<sequence>MHNNRVDNMSSMAEAVRERYQKRRIAQETLKTSPGSFTPATTSAAAANYLADKHAKESAGQLLDQFRKPAGQTYKLKPSGSPEKSPGSPIVDMIYSTPNTPAKEKLEPQRGRKLKGEKRTGKLHQLQRLLRDSRVIEQVATYGSALAIGSTIGMWAFRKVFRMESKPVAATNARWYTVTSGDTIWGISGRVIGDSTRMHEIIELNPKRFANEESVHLIFAGEQIATPPPYSEEPAAAATKSRATIQAPRFMRPVPRS</sequence>
<dbReference type="EMBL" id="BNJQ01000004">
    <property type="protein sequence ID" value="GHP02776.1"/>
    <property type="molecule type" value="Genomic_DNA"/>
</dbReference>
<dbReference type="Pfam" id="PF01476">
    <property type="entry name" value="LysM"/>
    <property type="match status" value="1"/>
</dbReference>
<feature type="region of interest" description="Disordered" evidence="1">
    <location>
        <begin position="72"/>
        <end position="120"/>
    </location>
</feature>